<dbReference type="AlphaFoldDB" id="A0A7W6BV25"/>
<keyword evidence="3 5" id="KW-0456">Lyase</keyword>
<sequence>MSPLDRRTDVEIVEVAPRDGFQPIGPFIETATKIDFVRRLHAAGLRRIEIGSFVSASAVPQMADTPAVLHGVRGEGTLLPQLLVPTERRGHDALAAGSPMVAYVLSVSAAHNRNNVRRTPTESAADYERFASSVPAGTPLRLSLATTFDCPFDGRVEAADVMALLERLVPARPDAEICLCDTTGRAVPDQVRRVFGEAMARFADVRHWAMHGHDTYGLGLANIFAAYEEGVRVFDAAAGGLGGCPFAPGATGNTASEDVAWMFERMGVSTGIDIEALRTVAEDAARLPGAQAGGRVRDALRSRPELCGS</sequence>
<dbReference type="OrthoDB" id="9784013at2"/>
<accession>A0A7W6BV25</accession>
<organism evidence="5 6">
    <name type="scientific">Aureimonas phyllosphaerae</name>
    <dbReference type="NCBI Taxonomy" id="1166078"/>
    <lineage>
        <taxon>Bacteria</taxon>
        <taxon>Pseudomonadati</taxon>
        <taxon>Pseudomonadota</taxon>
        <taxon>Alphaproteobacteria</taxon>
        <taxon>Hyphomicrobiales</taxon>
        <taxon>Aurantimonadaceae</taxon>
        <taxon>Aureimonas</taxon>
    </lineage>
</organism>
<evidence type="ECO:0000259" key="4">
    <source>
        <dbReference type="PROSITE" id="PS50991"/>
    </source>
</evidence>
<evidence type="ECO:0000256" key="3">
    <source>
        <dbReference type="ARBA" id="ARBA00023239"/>
    </source>
</evidence>
<comment type="similarity">
    <text evidence="1">Belongs to the HMG-CoA lyase family.</text>
</comment>
<dbReference type="Proteomes" id="UP000531216">
    <property type="component" value="Unassembled WGS sequence"/>
</dbReference>
<dbReference type="InterPro" id="IPR013785">
    <property type="entry name" value="Aldolase_TIM"/>
</dbReference>
<dbReference type="GO" id="GO:0046951">
    <property type="term" value="P:ketone body biosynthetic process"/>
    <property type="evidence" value="ECO:0007669"/>
    <property type="project" value="TreeGrafter"/>
</dbReference>
<dbReference type="NCBIfam" id="NF004283">
    <property type="entry name" value="PRK05692.1"/>
    <property type="match status" value="1"/>
</dbReference>
<dbReference type="InterPro" id="IPR000891">
    <property type="entry name" value="PYR_CT"/>
</dbReference>
<gene>
    <name evidence="5" type="ORF">GGR05_000382</name>
</gene>
<dbReference type="InterPro" id="IPR043594">
    <property type="entry name" value="HMGL"/>
</dbReference>
<dbReference type="GO" id="GO:0006552">
    <property type="term" value="P:L-leucine catabolic process"/>
    <property type="evidence" value="ECO:0007669"/>
    <property type="project" value="TreeGrafter"/>
</dbReference>
<evidence type="ECO:0000313" key="5">
    <source>
        <dbReference type="EMBL" id="MBB3934271.1"/>
    </source>
</evidence>
<keyword evidence="2" id="KW-0479">Metal-binding</keyword>
<reference evidence="5 6" key="1">
    <citation type="submission" date="2020-08" db="EMBL/GenBank/DDBJ databases">
        <title>Genomic Encyclopedia of Type Strains, Phase IV (KMG-IV): sequencing the most valuable type-strain genomes for metagenomic binning, comparative biology and taxonomic classification.</title>
        <authorList>
            <person name="Goeker M."/>
        </authorList>
    </citation>
    <scope>NUCLEOTIDE SEQUENCE [LARGE SCALE GENOMIC DNA]</scope>
    <source>
        <strain evidence="5 6">DSM 25024</strain>
    </source>
</reference>
<dbReference type="PANTHER" id="PTHR42738">
    <property type="entry name" value="HYDROXYMETHYLGLUTARYL-COA LYASE"/>
    <property type="match status" value="1"/>
</dbReference>
<comment type="caution">
    <text evidence="5">The sequence shown here is derived from an EMBL/GenBank/DDBJ whole genome shotgun (WGS) entry which is preliminary data.</text>
</comment>
<dbReference type="PROSITE" id="PS50991">
    <property type="entry name" value="PYR_CT"/>
    <property type="match status" value="1"/>
</dbReference>
<name>A0A7W6BV25_9HYPH</name>
<proteinExistence type="inferred from homology"/>
<protein>
    <submittedName>
        <fullName evidence="5">Hydroxymethylglutaryl-CoA lyase</fullName>
        <ecNumber evidence="5">4.1.3.4</ecNumber>
    </submittedName>
</protein>
<dbReference type="SUPFAM" id="SSF51569">
    <property type="entry name" value="Aldolase"/>
    <property type="match status" value="1"/>
</dbReference>
<dbReference type="Gene3D" id="3.20.20.70">
    <property type="entry name" value="Aldolase class I"/>
    <property type="match status" value="1"/>
</dbReference>
<dbReference type="PANTHER" id="PTHR42738:SF7">
    <property type="entry name" value="HYDROXYMETHYLGLUTARYL-COA LYASE"/>
    <property type="match status" value="1"/>
</dbReference>
<evidence type="ECO:0000256" key="1">
    <source>
        <dbReference type="ARBA" id="ARBA00009405"/>
    </source>
</evidence>
<dbReference type="EC" id="4.1.3.4" evidence="5"/>
<dbReference type="RefSeq" id="WP_090958660.1">
    <property type="nucleotide sequence ID" value="NZ_FOOA01000001.1"/>
</dbReference>
<evidence type="ECO:0000313" key="6">
    <source>
        <dbReference type="Proteomes" id="UP000531216"/>
    </source>
</evidence>
<dbReference type="CDD" id="cd07938">
    <property type="entry name" value="DRE_TIM_HMGL"/>
    <property type="match status" value="1"/>
</dbReference>
<dbReference type="GO" id="GO:0004419">
    <property type="term" value="F:hydroxymethylglutaryl-CoA lyase activity"/>
    <property type="evidence" value="ECO:0007669"/>
    <property type="project" value="UniProtKB-EC"/>
</dbReference>
<dbReference type="GO" id="GO:0046872">
    <property type="term" value="F:metal ion binding"/>
    <property type="evidence" value="ECO:0007669"/>
    <property type="project" value="UniProtKB-KW"/>
</dbReference>
<evidence type="ECO:0000256" key="2">
    <source>
        <dbReference type="ARBA" id="ARBA00022723"/>
    </source>
</evidence>
<dbReference type="Pfam" id="PF00682">
    <property type="entry name" value="HMGL-like"/>
    <property type="match status" value="1"/>
</dbReference>
<feature type="domain" description="Pyruvate carboxyltransferase" evidence="4">
    <location>
        <begin position="10"/>
        <end position="278"/>
    </location>
</feature>
<keyword evidence="6" id="KW-1185">Reference proteome</keyword>
<dbReference type="EMBL" id="JACIDO010000001">
    <property type="protein sequence ID" value="MBB3934271.1"/>
    <property type="molecule type" value="Genomic_DNA"/>
</dbReference>